<accession>A0A6A5SC77</accession>
<proteinExistence type="predicted"/>
<protein>
    <submittedName>
        <fullName evidence="2">Uncharacterized protein</fullName>
    </submittedName>
</protein>
<dbReference type="AlphaFoldDB" id="A0A6A5SC77"/>
<keyword evidence="3" id="KW-1185">Reference proteome</keyword>
<feature type="region of interest" description="Disordered" evidence="1">
    <location>
        <begin position="59"/>
        <end position="187"/>
    </location>
</feature>
<reference evidence="2" key="1">
    <citation type="journal article" date="2020" name="Stud. Mycol.">
        <title>101 Dothideomycetes genomes: a test case for predicting lifestyles and emergence of pathogens.</title>
        <authorList>
            <person name="Haridas S."/>
            <person name="Albert R."/>
            <person name="Binder M."/>
            <person name="Bloem J."/>
            <person name="Labutti K."/>
            <person name="Salamov A."/>
            <person name="Andreopoulos B."/>
            <person name="Baker S."/>
            <person name="Barry K."/>
            <person name="Bills G."/>
            <person name="Bluhm B."/>
            <person name="Cannon C."/>
            <person name="Castanera R."/>
            <person name="Culley D."/>
            <person name="Daum C."/>
            <person name="Ezra D."/>
            <person name="Gonzalez J."/>
            <person name="Henrissat B."/>
            <person name="Kuo A."/>
            <person name="Liang C."/>
            <person name="Lipzen A."/>
            <person name="Lutzoni F."/>
            <person name="Magnuson J."/>
            <person name="Mondo S."/>
            <person name="Nolan M."/>
            <person name="Ohm R."/>
            <person name="Pangilinan J."/>
            <person name="Park H.-J."/>
            <person name="Ramirez L."/>
            <person name="Alfaro M."/>
            <person name="Sun H."/>
            <person name="Tritt A."/>
            <person name="Yoshinaga Y."/>
            <person name="Zwiers L.-H."/>
            <person name="Turgeon B."/>
            <person name="Goodwin S."/>
            <person name="Spatafora J."/>
            <person name="Crous P."/>
            <person name="Grigoriev I."/>
        </authorList>
    </citation>
    <scope>NUCLEOTIDE SEQUENCE</scope>
    <source>
        <strain evidence="2">CBS 161.51</strain>
    </source>
</reference>
<feature type="region of interest" description="Disordered" evidence="1">
    <location>
        <begin position="19"/>
        <end position="40"/>
    </location>
</feature>
<evidence type="ECO:0000313" key="2">
    <source>
        <dbReference type="EMBL" id="KAF1935037.1"/>
    </source>
</evidence>
<evidence type="ECO:0000313" key="3">
    <source>
        <dbReference type="Proteomes" id="UP000800038"/>
    </source>
</evidence>
<gene>
    <name evidence="2" type="ORF">EJ02DRAFT_428799</name>
</gene>
<feature type="compositionally biased region" description="Low complexity" evidence="1">
    <location>
        <begin position="74"/>
        <end position="96"/>
    </location>
</feature>
<sequence>MIKKHWALGKEMEKNAFMADSDRGIPDRSYFSTKGRHPAHKAEWWQYDGQVDQGSAIERMRDESSLLQEERTFSRQSSEVLSQSRSRSSTLSNLPSRPTPPLQGGATSPQQGRPTTPNRTRHGRLTSIDERLNRTPELGGEEEDNSDQAAGSPTSPSFGRGPASPGALHGLRRSNRRGAGGGSRGGN</sequence>
<feature type="compositionally biased region" description="Basic and acidic residues" evidence="1">
    <location>
        <begin position="59"/>
        <end position="73"/>
    </location>
</feature>
<name>A0A6A5SC77_9PLEO</name>
<feature type="compositionally biased region" description="Polar residues" evidence="1">
    <location>
        <begin position="105"/>
        <end position="118"/>
    </location>
</feature>
<dbReference type="EMBL" id="ML976323">
    <property type="protein sequence ID" value="KAF1935037.1"/>
    <property type="molecule type" value="Genomic_DNA"/>
</dbReference>
<organism evidence="2 3">
    <name type="scientific">Clathrospora elynae</name>
    <dbReference type="NCBI Taxonomy" id="706981"/>
    <lineage>
        <taxon>Eukaryota</taxon>
        <taxon>Fungi</taxon>
        <taxon>Dikarya</taxon>
        <taxon>Ascomycota</taxon>
        <taxon>Pezizomycotina</taxon>
        <taxon>Dothideomycetes</taxon>
        <taxon>Pleosporomycetidae</taxon>
        <taxon>Pleosporales</taxon>
        <taxon>Diademaceae</taxon>
        <taxon>Clathrospora</taxon>
    </lineage>
</organism>
<evidence type="ECO:0000256" key="1">
    <source>
        <dbReference type="SAM" id="MobiDB-lite"/>
    </source>
</evidence>
<feature type="compositionally biased region" description="Polar residues" evidence="1">
    <location>
        <begin position="147"/>
        <end position="157"/>
    </location>
</feature>
<dbReference type="Proteomes" id="UP000800038">
    <property type="component" value="Unassembled WGS sequence"/>
</dbReference>
<feature type="compositionally biased region" description="Gly residues" evidence="1">
    <location>
        <begin position="178"/>
        <end position="187"/>
    </location>
</feature>